<dbReference type="RefSeq" id="WP_247381402.1">
    <property type="nucleotide sequence ID" value="NZ_JALLGV010000010.1"/>
</dbReference>
<evidence type="ECO:0000313" key="2">
    <source>
        <dbReference type="Proteomes" id="UP001597119"/>
    </source>
</evidence>
<name>A0ABD6CFC5_9EURY</name>
<keyword evidence="2" id="KW-1185">Reference proteome</keyword>
<evidence type="ECO:0000313" key="1">
    <source>
        <dbReference type="EMBL" id="MFD1588391.1"/>
    </source>
</evidence>
<accession>A0ABD6CFC5</accession>
<dbReference type="Pfam" id="PF21811">
    <property type="entry name" value="RdfA"/>
    <property type="match status" value="1"/>
</dbReference>
<comment type="caution">
    <text evidence="1">The sequence shown here is derived from an EMBL/GenBank/DDBJ whole genome shotgun (WGS) entry which is preliminary data.</text>
</comment>
<protein>
    <submittedName>
        <fullName evidence="1">Rod-determining factor RdfA</fullName>
    </submittedName>
</protein>
<dbReference type="AlphaFoldDB" id="A0ABD6CFC5"/>
<dbReference type="Proteomes" id="UP001597119">
    <property type="component" value="Unassembled WGS sequence"/>
</dbReference>
<proteinExistence type="predicted"/>
<organism evidence="1 2">
    <name type="scientific">Halorientalis brevis</name>
    <dbReference type="NCBI Taxonomy" id="1126241"/>
    <lineage>
        <taxon>Archaea</taxon>
        <taxon>Methanobacteriati</taxon>
        <taxon>Methanobacteriota</taxon>
        <taxon>Stenosarchaea group</taxon>
        <taxon>Halobacteria</taxon>
        <taxon>Halobacteriales</taxon>
        <taxon>Haloarculaceae</taxon>
        <taxon>Halorientalis</taxon>
    </lineage>
</organism>
<dbReference type="EMBL" id="JBHUDJ010000011">
    <property type="protein sequence ID" value="MFD1588391.1"/>
    <property type="molecule type" value="Genomic_DNA"/>
</dbReference>
<gene>
    <name evidence="1" type="primary">rdfA</name>
    <name evidence="1" type="ORF">ACFR9U_15520</name>
</gene>
<sequence length="217" mass="24006">MTGDESSGESGGARCDCKVGRGLDEYDLPSLNEELVRRWQGDGNDRTSLRELATVYNQRILAAALDRAGASRLDGEVANFYRLLTDDDVSTGIKTQTRRQLESEGVPLEDVETQFVSHQTIHTHLTDCLDVTRDDTRADPAERRRADRDRIRALQHRTEVVTTDALERLRGADALEIGDFDVLVDVSVLCADCSRQYDVGELLAEGGCSCQSSSARE</sequence>
<dbReference type="InterPro" id="IPR048925">
    <property type="entry name" value="RdfA"/>
</dbReference>
<reference evidence="1 2" key="1">
    <citation type="journal article" date="2019" name="Int. J. Syst. Evol. Microbiol.">
        <title>The Global Catalogue of Microorganisms (GCM) 10K type strain sequencing project: providing services to taxonomists for standard genome sequencing and annotation.</title>
        <authorList>
            <consortium name="The Broad Institute Genomics Platform"/>
            <consortium name="The Broad Institute Genome Sequencing Center for Infectious Disease"/>
            <person name="Wu L."/>
            <person name="Ma J."/>
        </authorList>
    </citation>
    <scope>NUCLEOTIDE SEQUENCE [LARGE SCALE GENOMIC DNA]</scope>
    <source>
        <strain evidence="1 2">CGMCC 1.12125</strain>
    </source>
</reference>